<dbReference type="EMBL" id="FCOC02000023">
    <property type="protein sequence ID" value="SAL50327.1"/>
    <property type="molecule type" value="Genomic_DNA"/>
</dbReference>
<name>A0A158I1K1_CABSO</name>
<evidence type="ECO:0000313" key="2">
    <source>
        <dbReference type="Proteomes" id="UP000054893"/>
    </source>
</evidence>
<gene>
    <name evidence="1" type="ORF">AWB64_05319</name>
</gene>
<protein>
    <submittedName>
        <fullName evidence="1">Uncharacterized protein</fullName>
    </submittedName>
</protein>
<sequence>MSYSCSDFTDDVLNKLTGLGLIRPEDVDENDPESQANLVIAAITEVAGKAACTAAAGSAQLFFEELLASVETLGAIAEQHDPAVLAQLMYLQSAIAKGTHIELYPAEAAVLGFVRLLPSGERWWKRVHVLD</sequence>
<dbReference type="Proteomes" id="UP000054893">
    <property type="component" value="Unassembled WGS sequence"/>
</dbReference>
<dbReference type="AlphaFoldDB" id="A0A158I1K1"/>
<evidence type="ECO:0000313" key="1">
    <source>
        <dbReference type="EMBL" id="SAL50327.1"/>
    </source>
</evidence>
<accession>A0A158I1K1</accession>
<organism evidence="1 2">
    <name type="scientific">Caballeronia sordidicola</name>
    <name type="common">Burkholderia sordidicola</name>
    <dbReference type="NCBI Taxonomy" id="196367"/>
    <lineage>
        <taxon>Bacteria</taxon>
        <taxon>Pseudomonadati</taxon>
        <taxon>Pseudomonadota</taxon>
        <taxon>Betaproteobacteria</taxon>
        <taxon>Burkholderiales</taxon>
        <taxon>Burkholderiaceae</taxon>
        <taxon>Caballeronia</taxon>
    </lineage>
</organism>
<reference evidence="1 2" key="1">
    <citation type="submission" date="2016-01" db="EMBL/GenBank/DDBJ databases">
        <authorList>
            <person name="Oliw E.H."/>
        </authorList>
    </citation>
    <scope>NUCLEOTIDE SEQUENCE [LARGE SCALE GENOMIC DNA]</scope>
    <source>
        <strain evidence="1">LMG 22029</strain>
    </source>
</reference>
<proteinExistence type="predicted"/>